<keyword evidence="5" id="KW-0804">Transcription</keyword>
<dbReference type="PANTHER" id="PTHR43133">
    <property type="entry name" value="RNA POLYMERASE ECF-TYPE SIGMA FACTO"/>
    <property type="match status" value="1"/>
</dbReference>
<comment type="caution">
    <text evidence="8">The sequence shown here is derived from an EMBL/GenBank/DDBJ whole genome shotgun (WGS) entry which is preliminary data.</text>
</comment>
<organism evidence="8 9">
    <name type="scientific">Marinimicrobium koreense</name>
    <dbReference type="NCBI Taxonomy" id="306545"/>
    <lineage>
        <taxon>Bacteria</taxon>
        <taxon>Pseudomonadati</taxon>
        <taxon>Pseudomonadota</taxon>
        <taxon>Gammaproteobacteria</taxon>
        <taxon>Cellvibrionales</taxon>
        <taxon>Cellvibrionaceae</taxon>
        <taxon>Marinimicrobium</taxon>
    </lineage>
</organism>
<evidence type="ECO:0000256" key="2">
    <source>
        <dbReference type="ARBA" id="ARBA00023015"/>
    </source>
</evidence>
<dbReference type="GO" id="GO:0003677">
    <property type="term" value="F:DNA binding"/>
    <property type="evidence" value="ECO:0007669"/>
    <property type="project" value="UniProtKB-KW"/>
</dbReference>
<sequence length="181" mass="20652">MKLNKYARGDTCADRGKNVCSAAERFSEYKLPLYKYFLKCVSSVDEAEDLVQEVFLRLLKSNSCDRIDNLDSYIFRVAANTYKDYLRYYAVRSKGEHCSLEDAPEPWSEISAERAAMGEQAVNKLKVELYKLPERTRDIFVMRAIQNRPYAEIAELMSISTRSAEKHTAKAIGLLGDVLAV</sequence>
<keyword evidence="3" id="KW-0731">Sigma factor</keyword>
<dbReference type="InterPro" id="IPR014284">
    <property type="entry name" value="RNA_pol_sigma-70_dom"/>
</dbReference>
<evidence type="ECO:0000259" key="6">
    <source>
        <dbReference type="Pfam" id="PF04542"/>
    </source>
</evidence>
<keyword evidence="4" id="KW-0238">DNA-binding</keyword>
<comment type="similarity">
    <text evidence="1">Belongs to the sigma-70 factor family. ECF subfamily.</text>
</comment>
<dbReference type="InterPro" id="IPR013324">
    <property type="entry name" value="RNA_pol_sigma_r3/r4-like"/>
</dbReference>
<dbReference type="Pfam" id="PF04542">
    <property type="entry name" value="Sigma70_r2"/>
    <property type="match status" value="1"/>
</dbReference>
<evidence type="ECO:0000313" key="9">
    <source>
        <dbReference type="Proteomes" id="UP000273643"/>
    </source>
</evidence>
<evidence type="ECO:0000256" key="4">
    <source>
        <dbReference type="ARBA" id="ARBA00023125"/>
    </source>
</evidence>
<dbReference type="InterPro" id="IPR036388">
    <property type="entry name" value="WH-like_DNA-bd_sf"/>
</dbReference>
<dbReference type="PANTHER" id="PTHR43133:SF8">
    <property type="entry name" value="RNA POLYMERASE SIGMA FACTOR HI_1459-RELATED"/>
    <property type="match status" value="1"/>
</dbReference>
<feature type="domain" description="RNA polymerase sigma factor 70 region 4 type 2" evidence="7">
    <location>
        <begin position="131"/>
        <end position="171"/>
    </location>
</feature>
<dbReference type="NCBIfam" id="TIGR02937">
    <property type="entry name" value="sigma70-ECF"/>
    <property type="match status" value="1"/>
</dbReference>
<dbReference type="EMBL" id="RJUK01000001">
    <property type="protein sequence ID" value="ROQ21712.1"/>
    <property type="molecule type" value="Genomic_DNA"/>
</dbReference>
<keyword evidence="2" id="KW-0805">Transcription regulation</keyword>
<dbReference type="Gene3D" id="1.10.1740.10">
    <property type="match status" value="1"/>
</dbReference>
<accession>A0A3N1NS83</accession>
<dbReference type="RefSeq" id="WP_123638656.1">
    <property type="nucleotide sequence ID" value="NZ_RJUK01000001.1"/>
</dbReference>
<evidence type="ECO:0000259" key="7">
    <source>
        <dbReference type="Pfam" id="PF08281"/>
    </source>
</evidence>
<dbReference type="InterPro" id="IPR039425">
    <property type="entry name" value="RNA_pol_sigma-70-like"/>
</dbReference>
<evidence type="ECO:0000256" key="5">
    <source>
        <dbReference type="ARBA" id="ARBA00023163"/>
    </source>
</evidence>
<dbReference type="AlphaFoldDB" id="A0A3N1NS83"/>
<dbReference type="InterPro" id="IPR007627">
    <property type="entry name" value="RNA_pol_sigma70_r2"/>
</dbReference>
<dbReference type="InterPro" id="IPR013325">
    <property type="entry name" value="RNA_pol_sigma_r2"/>
</dbReference>
<dbReference type="OrthoDB" id="6689546at2"/>
<dbReference type="Gene3D" id="1.10.10.10">
    <property type="entry name" value="Winged helix-like DNA-binding domain superfamily/Winged helix DNA-binding domain"/>
    <property type="match status" value="1"/>
</dbReference>
<name>A0A3N1NS83_9GAMM</name>
<protein>
    <submittedName>
        <fullName evidence="8">RNA polymerase sigma-70 factor (ECF subfamily)</fullName>
    </submittedName>
</protein>
<dbReference type="SUPFAM" id="SSF88946">
    <property type="entry name" value="Sigma2 domain of RNA polymerase sigma factors"/>
    <property type="match status" value="1"/>
</dbReference>
<dbReference type="SUPFAM" id="SSF88659">
    <property type="entry name" value="Sigma3 and sigma4 domains of RNA polymerase sigma factors"/>
    <property type="match status" value="1"/>
</dbReference>
<evidence type="ECO:0000256" key="3">
    <source>
        <dbReference type="ARBA" id="ARBA00023082"/>
    </source>
</evidence>
<gene>
    <name evidence="8" type="ORF">EDC38_2339</name>
</gene>
<proteinExistence type="inferred from homology"/>
<reference evidence="8 9" key="1">
    <citation type="submission" date="2018-11" db="EMBL/GenBank/DDBJ databases">
        <title>Genomic Encyclopedia of Type Strains, Phase IV (KMG-IV): sequencing the most valuable type-strain genomes for metagenomic binning, comparative biology and taxonomic classification.</title>
        <authorList>
            <person name="Goeker M."/>
        </authorList>
    </citation>
    <scope>NUCLEOTIDE SEQUENCE [LARGE SCALE GENOMIC DNA]</scope>
    <source>
        <strain evidence="8 9">DSM 16974</strain>
    </source>
</reference>
<dbReference type="Proteomes" id="UP000273643">
    <property type="component" value="Unassembled WGS sequence"/>
</dbReference>
<keyword evidence="9" id="KW-1185">Reference proteome</keyword>
<dbReference type="Pfam" id="PF08281">
    <property type="entry name" value="Sigma70_r4_2"/>
    <property type="match status" value="1"/>
</dbReference>
<dbReference type="InterPro" id="IPR013249">
    <property type="entry name" value="RNA_pol_sigma70_r4_t2"/>
</dbReference>
<feature type="domain" description="RNA polymerase sigma-70 region 2" evidence="6">
    <location>
        <begin position="27"/>
        <end position="87"/>
    </location>
</feature>
<evidence type="ECO:0000256" key="1">
    <source>
        <dbReference type="ARBA" id="ARBA00010641"/>
    </source>
</evidence>
<evidence type="ECO:0000313" key="8">
    <source>
        <dbReference type="EMBL" id="ROQ21712.1"/>
    </source>
</evidence>
<dbReference type="GO" id="GO:0016987">
    <property type="term" value="F:sigma factor activity"/>
    <property type="evidence" value="ECO:0007669"/>
    <property type="project" value="UniProtKB-KW"/>
</dbReference>
<dbReference type="GO" id="GO:0006352">
    <property type="term" value="P:DNA-templated transcription initiation"/>
    <property type="evidence" value="ECO:0007669"/>
    <property type="project" value="InterPro"/>
</dbReference>